<dbReference type="EMBL" id="BAAAZH010000001">
    <property type="protein sequence ID" value="GAA4107388.1"/>
    <property type="molecule type" value="Genomic_DNA"/>
</dbReference>
<dbReference type="Proteomes" id="UP001501495">
    <property type="component" value="Unassembled WGS sequence"/>
</dbReference>
<sequence length="360" mass="40452">MTNIGSSNMLHRLRRELADDPSLAEWSPNLHAILNSISVPKEQQQQAGQCLADSCARNPIESHVIPDSSLKRLAARNSIITPHLDNSQTGSFEIMTGKTRPVFFGYCDEHEKSLFPWEGTMEFDSPIYPQSQLMRVADAFWREQSLRCTVLRQVIDATGPDGHLERLRLTTAAKKTIEHKRAVWSQAAAEIDRTVRDFETLRRCIRYGMKDADHPEAAAIGSVLIPSSAGHFLLLADAGHVPDFPQLDAAQPAPFVVSLLYGGQGSSLCFASTNAATAVVDRMRWEFSNDPEEAIKYALHWMRHGNFYWYINQEAWLEFDLDLRAKMKLELERGPHVAMALYASGGVAAHPILRWGNRWA</sequence>
<reference evidence="2" key="1">
    <citation type="journal article" date="2019" name="Int. J. Syst. Evol. Microbiol.">
        <title>The Global Catalogue of Microorganisms (GCM) 10K type strain sequencing project: providing services to taxonomists for standard genome sequencing and annotation.</title>
        <authorList>
            <consortium name="The Broad Institute Genomics Platform"/>
            <consortium name="The Broad Institute Genome Sequencing Center for Infectious Disease"/>
            <person name="Wu L."/>
            <person name="Ma J."/>
        </authorList>
    </citation>
    <scope>NUCLEOTIDE SEQUENCE [LARGE SCALE GENOMIC DNA]</scope>
    <source>
        <strain evidence="2">JCM 16703</strain>
    </source>
</reference>
<comment type="caution">
    <text evidence="1">The sequence shown here is derived from an EMBL/GenBank/DDBJ whole genome shotgun (WGS) entry which is preliminary data.</text>
</comment>
<evidence type="ECO:0000313" key="2">
    <source>
        <dbReference type="Proteomes" id="UP001501495"/>
    </source>
</evidence>
<protein>
    <submittedName>
        <fullName evidence="1">Uncharacterized protein</fullName>
    </submittedName>
</protein>
<gene>
    <name evidence="1" type="ORF">GCM10022215_00210</name>
</gene>
<proteinExistence type="predicted"/>
<accession>A0ABP7X8J3</accession>
<evidence type="ECO:0000313" key="1">
    <source>
        <dbReference type="EMBL" id="GAA4107388.1"/>
    </source>
</evidence>
<keyword evidence="2" id="KW-1185">Reference proteome</keyword>
<organism evidence="1 2">
    <name type="scientific">Nocardioides fonticola</name>
    <dbReference type="NCBI Taxonomy" id="450363"/>
    <lineage>
        <taxon>Bacteria</taxon>
        <taxon>Bacillati</taxon>
        <taxon>Actinomycetota</taxon>
        <taxon>Actinomycetes</taxon>
        <taxon>Propionibacteriales</taxon>
        <taxon>Nocardioidaceae</taxon>
        <taxon>Nocardioides</taxon>
    </lineage>
</organism>
<name>A0ABP7X8J3_9ACTN</name>